<protein>
    <submittedName>
        <fullName evidence="2">DNA-binding transcriptional regulator, ArsR family</fullName>
    </submittedName>
</protein>
<dbReference type="PROSITE" id="PS50987">
    <property type="entry name" value="HTH_ARSR_2"/>
    <property type="match status" value="1"/>
</dbReference>
<dbReference type="InterPro" id="IPR011991">
    <property type="entry name" value="ArsR-like_HTH"/>
</dbReference>
<dbReference type="GO" id="GO:0003700">
    <property type="term" value="F:DNA-binding transcription factor activity"/>
    <property type="evidence" value="ECO:0007669"/>
    <property type="project" value="InterPro"/>
</dbReference>
<dbReference type="SUPFAM" id="SSF46785">
    <property type="entry name" value="Winged helix' DNA-binding domain"/>
    <property type="match status" value="1"/>
</dbReference>
<dbReference type="OrthoDB" id="7192471at2"/>
<dbReference type="InterPro" id="IPR001845">
    <property type="entry name" value="HTH_ArsR_DNA-bd_dom"/>
</dbReference>
<dbReference type="InterPro" id="IPR036388">
    <property type="entry name" value="WH-like_DNA-bd_sf"/>
</dbReference>
<proteinExistence type="predicted"/>
<dbReference type="InterPro" id="IPR036390">
    <property type="entry name" value="WH_DNA-bd_sf"/>
</dbReference>
<keyword evidence="3" id="KW-1185">Reference proteome</keyword>
<gene>
    <name evidence="2" type="ORF">SAMN04488094_1303</name>
</gene>
<evidence type="ECO:0000313" key="3">
    <source>
        <dbReference type="Proteomes" id="UP000198728"/>
    </source>
</evidence>
<dbReference type="SMART" id="SM00418">
    <property type="entry name" value="HTH_ARSR"/>
    <property type="match status" value="1"/>
</dbReference>
<organism evidence="2 3">
    <name type="scientific">Tropicimonas isoalkanivorans</name>
    <dbReference type="NCBI Taxonomy" id="441112"/>
    <lineage>
        <taxon>Bacteria</taxon>
        <taxon>Pseudomonadati</taxon>
        <taxon>Pseudomonadota</taxon>
        <taxon>Alphaproteobacteria</taxon>
        <taxon>Rhodobacterales</taxon>
        <taxon>Roseobacteraceae</taxon>
        <taxon>Tropicimonas</taxon>
    </lineage>
</organism>
<dbReference type="Pfam" id="PF01022">
    <property type="entry name" value="HTH_5"/>
    <property type="match status" value="1"/>
</dbReference>
<reference evidence="2 3" key="1">
    <citation type="submission" date="2016-10" db="EMBL/GenBank/DDBJ databases">
        <authorList>
            <person name="de Groot N.N."/>
        </authorList>
    </citation>
    <scope>NUCLEOTIDE SEQUENCE [LARGE SCALE GENOMIC DNA]</scope>
    <source>
        <strain evidence="2 3">DSM 19548</strain>
    </source>
</reference>
<feature type="domain" description="HTH arsR-type" evidence="1">
    <location>
        <begin position="14"/>
        <end position="109"/>
    </location>
</feature>
<accession>A0A1I1RGA0</accession>
<name>A0A1I1RGA0_9RHOB</name>
<dbReference type="GO" id="GO:0003677">
    <property type="term" value="F:DNA binding"/>
    <property type="evidence" value="ECO:0007669"/>
    <property type="project" value="UniProtKB-KW"/>
</dbReference>
<dbReference type="CDD" id="cd00090">
    <property type="entry name" value="HTH_ARSR"/>
    <property type="match status" value="1"/>
</dbReference>
<dbReference type="Proteomes" id="UP000198728">
    <property type="component" value="Unassembled WGS sequence"/>
</dbReference>
<evidence type="ECO:0000313" key="2">
    <source>
        <dbReference type="EMBL" id="SFD30623.1"/>
    </source>
</evidence>
<dbReference type="EMBL" id="FOLG01000030">
    <property type="protein sequence ID" value="SFD30623.1"/>
    <property type="molecule type" value="Genomic_DNA"/>
</dbReference>
<keyword evidence="2" id="KW-0238">DNA-binding</keyword>
<dbReference type="AlphaFoldDB" id="A0A1I1RGA0"/>
<dbReference type="Gene3D" id="1.10.10.10">
    <property type="entry name" value="Winged helix-like DNA-binding domain superfamily/Winged helix DNA-binding domain"/>
    <property type="match status" value="1"/>
</dbReference>
<dbReference type="STRING" id="441112.SAMN04488094_1303"/>
<evidence type="ECO:0000259" key="1">
    <source>
        <dbReference type="PROSITE" id="PS50987"/>
    </source>
</evidence>
<sequence length="109" mass="12136">MSILPDTASPDLAHPQEQELQLTQVLFALSDPGRLDIVRQLRDGPVEMANCNLMDPEVAKSTKSHLFKVLREAGVIRNIPKGRGRLLSLRRDALDRRFPGLLEAVLNAN</sequence>
<dbReference type="RefSeq" id="WP_009573560.1">
    <property type="nucleotide sequence ID" value="NZ_FOLG01000030.1"/>
</dbReference>